<accession>A0ABQ4PWE4</accession>
<dbReference type="RefSeq" id="WP_284360253.1">
    <property type="nucleotide sequence ID" value="NZ_BPFZ01000009.1"/>
</dbReference>
<keyword evidence="5 6" id="KW-0378">Hydrolase</keyword>
<reference evidence="7" key="2">
    <citation type="journal article" date="2023" name="ISME Commun">
        <title>Characterization of a bloom-associated alphaproteobacterial lineage, 'Candidatus Phycosocius': insights into freshwater algal-bacterial interactions.</title>
        <authorList>
            <person name="Tanabe Y."/>
            <person name="Yamaguchi H."/>
            <person name="Yoshida M."/>
            <person name="Kai A."/>
            <person name="Okazaki Y."/>
        </authorList>
    </citation>
    <scope>NUCLEOTIDE SEQUENCE</scope>
    <source>
        <strain evidence="7">BOTRYCO-1</strain>
    </source>
</reference>
<gene>
    <name evidence="7" type="ORF">PsB1_1530</name>
</gene>
<dbReference type="Proteomes" id="UP001161064">
    <property type="component" value="Unassembled WGS sequence"/>
</dbReference>
<keyword evidence="6" id="KW-0720">Serine protease</keyword>
<comment type="function">
    <text evidence="6">Catalyzes the removal of dipeptides from the N-terminus of oligopeptides.</text>
</comment>
<keyword evidence="3 6" id="KW-0645">Protease</keyword>
<feature type="signal peptide" evidence="6">
    <location>
        <begin position="1"/>
        <end position="22"/>
    </location>
</feature>
<evidence type="ECO:0000256" key="5">
    <source>
        <dbReference type="ARBA" id="ARBA00022801"/>
    </source>
</evidence>
<feature type="chain" id="PRO_5044996859" description="Dipeptidyl-peptidase" evidence="6">
    <location>
        <begin position="23"/>
        <end position="690"/>
    </location>
</feature>
<dbReference type="InterPro" id="IPR019500">
    <property type="entry name" value="Pep_S46"/>
</dbReference>
<dbReference type="InterPro" id="IPR043504">
    <property type="entry name" value="Peptidase_S1_PA_chymotrypsin"/>
</dbReference>
<keyword evidence="2 6" id="KW-0031">Aminopeptidase</keyword>
<evidence type="ECO:0000256" key="4">
    <source>
        <dbReference type="ARBA" id="ARBA00022729"/>
    </source>
</evidence>
<comment type="similarity">
    <text evidence="1 6">Belongs to the peptidase S46 family.</text>
</comment>
<comment type="caution">
    <text evidence="7">The sequence shown here is derived from an EMBL/GenBank/DDBJ whole genome shotgun (WGS) entry which is preliminary data.</text>
</comment>
<keyword evidence="8" id="KW-1185">Reference proteome</keyword>
<protein>
    <recommendedName>
        <fullName evidence="6">Dipeptidyl-peptidase</fullName>
        <ecNumber evidence="6">3.4.14.-</ecNumber>
    </recommendedName>
</protein>
<dbReference type="InterPro" id="IPR009003">
    <property type="entry name" value="Peptidase_S1_PA"/>
</dbReference>
<dbReference type="SUPFAM" id="SSF50494">
    <property type="entry name" value="Trypsin-like serine proteases"/>
    <property type="match status" value="1"/>
</dbReference>
<evidence type="ECO:0000313" key="7">
    <source>
        <dbReference type="EMBL" id="GIU67376.1"/>
    </source>
</evidence>
<dbReference type="PANTHER" id="PTHR38469:SF1">
    <property type="entry name" value="PERIPLASMIC PEPTIDASE SUBFAMILY S1B"/>
    <property type="match status" value="1"/>
</dbReference>
<evidence type="ECO:0000256" key="3">
    <source>
        <dbReference type="ARBA" id="ARBA00022670"/>
    </source>
</evidence>
<keyword evidence="4 6" id="KW-0732">Signal</keyword>
<organism evidence="7 8">
    <name type="scientific">Candidatus Phycosocius spiralis</name>
    <dbReference type="NCBI Taxonomy" id="2815099"/>
    <lineage>
        <taxon>Bacteria</taxon>
        <taxon>Pseudomonadati</taxon>
        <taxon>Pseudomonadota</taxon>
        <taxon>Alphaproteobacteria</taxon>
        <taxon>Caulobacterales</taxon>
        <taxon>Caulobacterales incertae sedis</taxon>
        <taxon>Candidatus Phycosocius</taxon>
    </lineage>
</organism>
<dbReference type="EMBL" id="BPFZ01000009">
    <property type="protein sequence ID" value="GIU67376.1"/>
    <property type="molecule type" value="Genomic_DNA"/>
</dbReference>
<reference evidence="7" key="1">
    <citation type="submission" date="2021-05" db="EMBL/GenBank/DDBJ databases">
        <authorList>
            <person name="Tanabe Y."/>
        </authorList>
    </citation>
    <scope>NUCLEOTIDE SEQUENCE</scope>
    <source>
        <strain evidence="7">BOTRYCO-1</strain>
    </source>
</reference>
<evidence type="ECO:0000256" key="6">
    <source>
        <dbReference type="RuleBase" id="RU366067"/>
    </source>
</evidence>
<evidence type="ECO:0000313" key="8">
    <source>
        <dbReference type="Proteomes" id="UP001161064"/>
    </source>
</evidence>
<dbReference type="Pfam" id="PF10459">
    <property type="entry name" value="Peptidase_S46"/>
    <property type="match status" value="1"/>
</dbReference>
<proteinExistence type="inferred from homology"/>
<name>A0ABQ4PWE4_9PROT</name>
<evidence type="ECO:0000256" key="1">
    <source>
        <dbReference type="ARBA" id="ARBA00010491"/>
    </source>
</evidence>
<dbReference type="Gene3D" id="2.40.10.10">
    <property type="entry name" value="Trypsin-like serine proteases"/>
    <property type="match status" value="1"/>
</dbReference>
<dbReference type="EC" id="3.4.14.-" evidence="6"/>
<dbReference type="PANTHER" id="PTHR38469">
    <property type="entry name" value="PERIPLASMIC PEPTIDASE SUBFAMILY S1B"/>
    <property type="match status" value="1"/>
</dbReference>
<sequence>MNSKFLLAASLSALLLSSGARADEGMWTFDAFPAAKMKSTYGFAPDQAWLTKVQQSAVRLSVGCSASLVSDTGLILTNWHCASSCVADLSSAERDYGLKGFLAATLTDEKVCPGMEAEVLVSITDKTAQVKAATKGVEASKVAQIRSVAITKLEEEACKDADKDLFRCDMISLFRGGQYKLYKYRIYKDVRLVFSPENVMGFFGGDPDNFNFPRYNLDSAFLRAYENGKPVSTPTHLTWTTETPKDGEVVFVAGNPGSTERLRTTSQLKFERDYRLLTRQLVRSELRGRLIEYRTKNDEAKRSAEETLFGVENSFKAQYGQQRALMDPHFFAIKEKEEANLKAKVRANPKLLATIGDPWAEIDAALTKQQDLFLEHEFLEARAGSISGLYGAARQLVRIANERAKPLAERLPGFSDAAIGQTEKQLLTETPIYKDMEVIGLELWLSKAREYLTADNPSIKRLLGAESPEGLAARAIAGTKLTDKAAREALIKGGKAAIDASTDPLIVLARRAETDARAINVKMNQEVNGPISQAAEKIAKARFAIYGTNVYPDATFTLRLSYGVVKGWNYAGVTVPATTTIGGYFERASGEFPYVAAPSWLAAKSSLDQSTPFNIVSTNDIIGGNSGSPLIDKQGRVVGAVFDGNIHSLGGNYAYDGRLNRTVSVTTASITEALRKIYKADRLVAELKSK</sequence>
<evidence type="ECO:0000256" key="2">
    <source>
        <dbReference type="ARBA" id="ARBA00022438"/>
    </source>
</evidence>